<dbReference type="AlphaFoldDB" id="A0A0D0HNF1"/>
<gene>
    <name evidence="1" type="ORF">JV16_00884</name>
</gene>
<comment type="caution">
    <text evidence="1">The sequence shown here is derived from an EMBL/GenBank/DDBJ whole genome shotgun (WGS) entry which is preliminary data.</text>
</comment>
<sequence>MYNIFFSKHFLAKHRHMQQLCAALANISEGTELHVHTNKETYYNAQFVQLDAATKTLTVIVDPFYENGGKRMTIHCRDVVAVEFPAEALVAATQQQTTTIGMTKTDDEDE</sequence>
<protein>
    <submittedName>
        <fullName evidence="1">Uncharacterized protein</fullName>
    </submittedName>
</protein>
<name>A0A0D0HNF1_9BACL</name>
<keyword evidence="2" id="KW-1185">Reference proteome</keyword>
<reference evidence="1 2" key="1">
    <citation type="submission" date="2015-01" db="EMBL/GenBank/DDBJ databases">
        <title>Genome sequence of Anoxybacillus ayderensis strain AB04.</title>
        <authorList>
            <person name="Belduz A.O."/>
            <person name="Canakci S."/>
            <person name="Chan K.-G."/>
            <person name="Kahar U.M."/>
            <person name="Yaakob A.S."/>
            <person name="Chan C.S."/>
            <person name="Goh K.M."/>
        </authorList>
    </citation>
    <scope>NUCLEOTIDE SEQUENCE [LARGE SCALE GENOMIC DNA]</scope>
    <source>
        <strain evidence="1 2">AB04</strain>
    </source>
</reference>
<evidence type="ECO:0000313" key="1">
    <source>
        <dbReference type="EMBL" id="KIP21684.1"/>
    </source>
</evidence>
<dbReference type="PATRIC" id="fig|265546.4.peg.904"/>
<evidence type="ECO:0000313" key="2">
    <source>
        <dbReference type="Proteomes" id="UP000032047"/>
    </source>
</evidence>
<organism evidence="1 2">
    <name type="scientific">Anoxybacillus ayderensis</name>
    <dbReference type="NCBI Taxonomy" id="265546"/>
    <lineage>
        <taxon>Bacteria</taxon>
        <taxon>Bacillati</taxon>
        <taxon>Bacillota</taxon>
        <taxon>Bacilli</taxon>
        <taxon>Bacillales</taxon>
        <taxon>Anoxybacillaceae</taxon>
        <taxon>Anoxybacillus</taxon>
    </lineage>
</organism>
<dbReference type="EMBL" id="JXTG01000003">
    <property type="protein sequence ID" value="KIP21684.1"/>
    <property type="molecule type" value="Genomic_DNA"/>
</dbReference>
<dbReference type="Proteomes" id="UP000032047">
    <property type="component" value="Unassembled WGS sequence"/>
</dbReference>
<accession>A0A0D0HNF1</accession>
<proteinExistence type="predicted"/>
<dbReference type="RefSeq" id="WP_021094717.1">
    <property type="nucleotide sequence ID" value="NZ_ANOC01000023.1"/>
</dbReference>